<feature type="domain" description="DUF4468" evidence="1">
    <location>
        <begin position="37"/>
        <end position="119"/>
    </location>
</feature>
<organism evidence="2 3">
    <name type="scientific">Olivibacter jilunii</name>
    <dbReference type="NCBI Taxonomy" id="985016"/>
    <lineage>
        <taxon>Bacteria</taxon>
        <taxon>Pseudomonadati</taxon>
        <taxon>Bacteroidota</taxon>
        <taxon>Sphingobacteriia</taxon>
        <taxon>Sphingobacteriales</taxon>
        <taxon>Sphingobacteriaceae</taxon>
        <taxon>Olivibacter</taxon>
    </lineage>
</organism>
<dbReference type="Proteomes" id="UP001597560">
    <property type="component" value="Unassembled WGS sequence"/>
</dbReference>
<accession>A0ABW6AYQ0</accession>
<dbReference type="RefSeq" id="WP_377609575.1">
    <property type="nucleotide sequence ID" value="NZ_JBHUPA010000002.1"/>
</dbReference>
<proteinExistence type="predicted"/>
<dbReference type="EMBL" id="JBHUPA010000002">
    <property type="protein sequence ID" value="MFD2961393.1"/>
    <property type="molecule type" value="Genomic_DNA"/>
</dbReference>
<evidence type="ECO:0000313" key="3">
    <source>
        <dbReference type="Proteomes" id="UP001597560"/>
    </source>
</evidence>
<keyword evidence="3" id="KW-1185">Reference proteome</keyword>
<gene>
    <name evidence="2" type="ORF">ACFS6J_06335</name>
</gene>
<dbReference type="Pfam" id="PF14730">
    <property type="entry name" value="DUF4468"/>
    <property type="match status" value="1"/>
</dbReference>
<sequence length="204" mass="23373">MKKYLFTILLLPLISKSQVLPLDEKTGKISYSEIVQQTATKDELYSRAKIWLARTFNSAQDVVQSEDKEGGHIVAKGITTYTFISKYKKIATPVDIQMHFTLFLDFKDGRYRYNFTDMHTESRLQGREIKAAAEDLAKEVTQEMIDEQIAYLKSVTLIGKKGIEETIVMMKDAQIQHRENIDKNIKNLSESLKAALAENTADDW</sequence>
<dbReference type="InterPro" id="IPR027823">
    <property type="entry name" value="DUF4468"/>
</dbReference>
<evidence type="ECO:0000259" key="1">
    <source>
        <dbReference type="Pfam" id="PF14730"/>
    </source>
</evidence>
<protein>
    <submittedName>
        <fullName evidence="2">DUF4468 domain-containing protein</fullName>
    </submittedName>
</protein>
<name>A0ABW6AYQ0_9SPHI</name>
<dbReference type="Gene3D" id="3.30.530.80">
    <property type="match status" value="1"/>
</dbReference>
<reference evidence="3" key="1">
    <citation type="journal article" date="2019" name="Int. J. Syst. Evol. Microbiol.">
        <title>The Global Catalogue of Microorganisms (GCM) 10K type strain sequencing project: providing services to taxonomists for standard genome sequencing and annotation.</title>
        <authorList>
            <consortium name="The Broad Institute Genomics Platform"/>
            <consortium name="The Broad Institute Genome Sequencing Center for Infectious Disease"/>
            <person name="Wu L."/>
            <person name="Ma J."/>
        </authorList>
    </citation>
    <scope>NUCLEOTIDE SEQUENCE [LARGE SCALE GENOMIC DNA]</scope>
    <source>
        <strain evidence="3">KCTC 23098</strain>
    </source>
</reference>
<comment type="caution">
    <text evidence="2">The sequence shown here is derived from an EMBL/GenBank/DDBJ whole genome shotgun (WGS) entry which is preliminary data.</text>
</comment>
<evidence type="ECO:0000313" key="2">
    <source>
        <dbReference type="EMBL" id="MFD2961393.1"/>
    </source>
</evidence>